<dbReference type="Pfam" id="PF02441">
    <property type="entry name" value="Flavoprotein"/>
    <property type="match status" value="1"/>
</dbReference>
<organism evidence="2 3">
    <name type="scientific">Kribbella hippodromi</name>
    <dbReference type="NCBI Taxonomy" id="434347"/>
    <lineage>
        <taxon>Bacteria</taxon>
        <taxon>Bacillati</taxon>
        <taxon>Actinomycetota</taxon>
        <taxon>Actinomycetes</taxon>
        <taxon>Propionibacteriales</taxon>
        <taxon>Kribbellaceae</taxon>
        <taxon>Kribbella</taxon>
    </lineage>
</organism>
<accession>A0ABN2D1P1</accession>
<sequence length="179" mass="19058">MSSRALFVVVCGAPLASRLSDGVRVVREWGWTPYVIPTDAAMPWLVEQDLGDVPVIVGNRKPHEPRRTPAADAVVVVPATFHTLNAWATGNAYSYPLTTLCAALGAGTPTVAVPYVSRELTGHPAWASSLAVLGRAGVRVLDPGSGSVASVEPLQPGTGSHVVVGFRWEWVLKQLELRE</sequence>
<comment type="caution">
    <text evidence="2">The sequence shown here is derived from an EMBL/GenBank/DDBJ whole genome shotgun (WGS) entry which is preliminary data.</text>
</comment>
<dbReference type="Proteomes" id="UP001501705">
    <property type="component" value="Unassembled WGS sequence"/>
</dbReference>
<dbReference type="InterPro" id="IPR036551">
    <property type="entry name" value="Flavin_trans-like"/>
</dbReference>
<name>A0ABN2D1P1_9ACTN</name>
<dbReference type="InterPro" id="IPR003382">
    <property type="entry name" value="Flavoprotein"/>
</dbReference>
<dbReference type="EMBL" id="BAAAPH010000007">
    <property type="protein sequence ID" value="GAA1567380.1"/>
    <property type="molecule type" value="Genomic_DNA"/>
</dbReference>
<gene>
    <name evidence="2" type="ORF">GCM10009804_24970</name>
</gene>
<evidence type="ECO:0000259" key="1">
    <source>
        <dbReference type="Pfam" id="PF02441"/>
    </source>
</evidence>
<dbReference type="SUPFAM" id="SSF52507">
    <property type="entry name" value="Homo-oligomeric flavin-containing Cys decarboxylases, HFCD"/>
    <property type="match status" value="1"/>
</dbReference>
<proteinExistence type="predicted"/>
<reference evidence="2 3" key="1">
    <citation type="journal article" date="2019" name="Int. J. Syst. Evol. Microbiol.">
        <title>The Global Catalogue of Microorganisms (GCM) 10K type strain sequencing project: providing services to taxonomists for standard genome sequencing and annotation.</title>
        <authorList>
            <consortium name="The Broad Institute Genomics Platform"/>
            <consortium name="The Broad Institute Genome Sequencing Center for Infectious Disease"/>
            <person name="Wu L."/>
            <person name="Ma J."/>
        </authorList>
    </citation>
    <scope>NUCLEOTIDE SEQUENCE [LARGE SCALE GENOMIC DNA]</scope>
    <source>
        <strain evidence="2 3">JCM 15572</strain>
    </source>
</reference>
<evidence type="ECO:0000313" key="3">
    <source>
        <dbReference type="Proteomes" id="UP001501705"/>
    </source>
</evidence>
<protein>
    <recommendedName>
        <fullName evidence="1">Flavoprotein domain-containing protein</fullName>
    </recommendedName>
</protein>
<keyword evidence="3" id="KW-1185">Reference proteome</keyword>
<evidence type="ECO:0000313" key="2">
    <source>
        <dbReference type="EMBL" id="GAA1567380.1"/>
    </source>
</evidence>
<feature type="domain" description="Flavoprotein" evidence="1">
    <location>
        <begin position="6"/>
        <end position="114"/>
    </location>
</feature>
<dbReference type="Gene3D" id="3.40.50.1950">
    <property type="entry name" value="Flavin prenyltransferase-like"/>
    <property type="match status" value="1"/>
</dbReference>